<dbReference type="FunCoup" id="A0A152A7J1">
    <property type="interactions" value="1"/>
</dbReference>
<name>A0A152A7J1_TIELA</name>
<evidence type="ECO:0000313" key="1">
    <source>
        <dbReference type="EMBL" id="KYR02095.1"/>
    </source>
</evidence>
<organism evidence="1 2">
    <name type="scientific">Tieghemostelium lacteum</name>
    <name type="common">Slime mold</name>
    <name type="synonym">Dictyostelium lacteum</name>
    <dbReference type="NCBI Taxonomy" id="361077"/>
    <lineage>
        <taxon>Eukaryota</taxon>
        <taxon>Amoebozoa</taxon>
        <taxon>Evosea</taxon>
        <taxon>Eumycetozoa</taxon>
        <taxon>Dictyostelia</taxon>
        <taxon>Dictyosteliales</taxon>
        <taxon>Raperosteliaceae</taxon>
        <taxon>Tieghemostelium</taxon>
    </lineage>
</organism>
<accession>A0A152A7J1</accession>
<protein>
    <submittedName>
        <fullName evidence="1">Uncharacterized protein</fullName>
    </submittedName>
</protein>
<proteinExistence type="predicted"/>
<reference evidence="1 2" key="1">
    <citation type="submission" date="2015-12" db="EMBL/GenBank/DDBJ databases">
        <title>Dictyostelia acquired genes for synthesis and detection of signals that induce cell-type specialization by lateral gene transfer from prokaryotes.</title>
        <authorList>
            <person name="Gloeckner G."/>
            <person name="Schaap P."/>
        </authorList>
    </citation>
    <scope>NUCLEOTIDE SEQUENCE [LARGE SCALE GENOMIC DNA]</scope>
    <source>
        <strain evidence="1 2">TK</strain>
    </source>
</reference>
<dbReference type="InterPro" id="IPR032675">
    <property type="entry name" value="LRR_dom_sf"/>
</dbReference>
<evidence type="ECO:0000313" key="2">
    <source>
        <dbReference type="Proteomes" id="UP000076078"/>
    </source>
</evidence>
<dbReference type="Proteomes" id="UP000076078">
    <property type="component" value="Unassembled WGS sequence"/>
</dbReference>
<dbReference type="EMBL" id="LODT01000004">
    <property type="protein sequence ID" value="KYR02095.1"/>
    <property type="molecule type" value="Genomic_DNA"/>
</dbReference>
<dbReference type="Gene3D" id="3.80.10.10">
    <property type="entry name" value="Ribonuclease Inhibitor"/>
    <property type="match status" value="1"/>
</dbReference>
<gene>
    <name evidence="1" type="ORF">DLAC_00895</name>
</gene>
<keyword evidence="2" id="KW-1185">Reference proteome</keyword>
<comment type="caution">
    <text evidence="1">The sequence shown here is derived from an EMBL/GenBank/DDBJ whole genome shotgun (WGS) entry which is preliminary data.</text>
</comment>
<dbReference type="AlphaFoldDB" id="A0A152A7J1"/>
<sequence>MNQNILPHHIIKCILEYILNQCSIVEYVVVFMKKYTLISREWNVKIIPKVQLYNDLHILSNLNRPELALYRIFVEALLKLYQISNRFHWYNFGLITREYKEIQFLQDRFRVVSQSKAYPITSGSHELKSKYKNLELLNLELQVRETGNQKYGKEFKQYFNNLICTVSDQSAKSVTCNLKIKATKDDIVQLSTEELETIFNSSCLKSISLDEIKLNIPVKYDIENFQPNRLVTINLWSVSMDKWVFEMILHCSQHYLKRLELNYIQISDTNTSLTDIVSQLTTSSLSMNLQNLIIRSTFSISFSSYIEFLNQVKSKEVLLQAKFTSELATVPEFSINNSNIECFSFCNDFVYCNKVPIRVSLFDSWKSKSSLKSVLIDRIQVQTSCADLVNLTSVRYSTNNLEQLLNFNLPKLTDLHRSSYMLSNEDTNSIVNSKYLQKITLTHLDFAEYLKLVTVDHPSLVSMTLEYVNSHNGPMDLPIMIDSIKKNRNLTYLDIKVPQISSFTGYDKYKAFVEILSVNHNLQSLYLPNRVQAHYPHHIPQFQQLLSINKTIQNVGLFELPRNAITCSQIKQNILEVFASHCVNCQMKK</sequence>
<dbReference type="InParanoid" id="A0A152A7J1"/>
<dbReference type="SUPFAM" id="SSF52058">
    <property type="entry name" value="L domain-like"/>
    <property type="match status" value="1"/>
</dbReference>